<keyword evidence="10" id="KW-1185">Reference proteome</keyword>
<feature type="transmembrane region" description="Helical" evidence="6">
    <location>
        <begin position="20"/>
        <end position="47"/>
    </location>
</feature>
<organism evidence="9 10">
    <name type="scientific">Penaeus vannamei</name>
    <name type="common">Whiteleg shrimp</name>
    <name type="synonym">Litopenaeus vannamei</name>
    <dbReference type="NCBI Taxonomy" id="6689"/>
    <lineage>
        <taxon>Eukaryota</taxon>
        <taxon>Metazoa</taxon>
        <taxon>Ecdysozoa</taxon>
        <taxon>Arthropoda</taxon>
        <taxon>Crustacea</taxon>
        <taxon>Multicrustacea</taxon>
        <taxon>Malacostraca</taxon>
        <taxon>Eumalacostraca</taxon>
        <taxon>Eucarida</taxon>
        <taxon>Decapoda</taxon>
        <taxon>Dendrobranchiata</taxon>
        <taxon>Penaeoidea</taxon>
        <taxon>Penaeidae</taxon>
        <taxon>Penaeus</taxon>
    </lineage>
</organism>
<evidence type="ECO:0000256" key="3">
    <source>
        <dbReference type="ARBA" id="ARBA00022692"/>
    </source>
</evidence>
<evidence type="ECO:0000256" key="1">
    <source>
        <dbReference type="ARBA" id="ARBA00004141"/>
    </source>
</evidence>
<feature type="transmembrane region" description="Helical" evidence="6">
    <location>
        <begin position="538"/>
        <end position="560"/>
    </location>
</feature>
<name>A0A423TGD4_PENVA</name>
<comment type="subcellular location">
    <subcellularLocation>
        <location evidence="1">Membrane</location>
        <topology evidence="1">Multi-pass membrane protein</topology>
    </subcellularLocation>
</comment>
<evidence type="ECO:0000313" key="9">
    <source>
        <dbReference type="EMBL" id="ROT75518.1"/>
    </source>
</evidence>
<accession>A0A423TGD4</accession>
<dbReference type="Pfam" id="PF20519">
    <property type="entry name" value="Polycystin_dom"/>
    <property type="match status" value="1"/>
</dbReference>
<evidence type="ECO:0000256" key="4">
    <source>
        <dbReference type="ARBA" id="ARBA00022989"/>
    </source>
</evidence>
<comment type="similarity">
    <text evidence="2">Belongs to the polycystin family.</text>
</comment>
<dbReference type="Proteomes" id="UP000283509">
    <property type="component" value="Unassembled WGS sequence"/>
</dbReference>
<dbReference type="PANTHER" id="PTHR10877:SF145">
    <property type="entry name" value="POLYCYSTIN-1-LIKE PROTEIN 1"/>
    <property type="match status" value="1"/>
</dbReference>
<dbReference type="GO" id="GO:0005262">
    <property type="term" value="F:calcium channel activity"/>
    <property type="evidence" value="ECO:0007669"/>
    <property type="project" value="TreeGrafter"/>
</dbReference>
<evidence type="ECO:0000259" key="8">
    <source>
        <dbReference type="Pfam" id="PF20519"/>
    </source>
</evidence>
<keyword evidence="4 6" id="KW-1133">Transmembrane helix</keyword>
<protein>
    <submittedName>
        <fullName evidence="9">Uncharacterized protein</fullName>
    </submittedName>
</protein>
<dbReference type="PANTHER" id="PTHR10877">
    <property type="entry name" value="POLYCYSTIN FAMILY MEMBER"/>
    <property type="match status" value="1"/>
</dbReference>
<reference evidence="9 10" key="2">
    <citation type="submission" date="2019-01" db="EMBL/GenBank/DDBJ databases">
        <title>The decoding of complex shrimp genome reveals the adaptation for benthos swimmer, frequently molting mechanism and breeding impact on genome.</title>
        <authorList>
            <person name="Sun Y."/>
            <person name="Gao Y."/>
            <person name="Yu Y."/>
        </authorList>
    </citation>
    <scope>NUCLEOTIDE SEQUENCE [LARGE SCALE GENOMIC DNA]</scope>
    <source>
        <tissue evidence="9">Muscle</tissue>
    </source>
</reference>
<feature type="transmembrane region" description="Helical" evidence="6">
    <location>
        <begin position="408"/>
        <end position="428"/>
    </location>
</feature>
<dbReference type="OrthoDB" id="5322100at2759"/>
<comment type="caution">
    <text evidence="9">The sequence shown here is derived from an EMBL/GenBank/DDBJ whole genome shotgun (WGS) entry which is preliminary data.</text>
</comment>
<dbReference type="EMBL" id="QCYY01001762">
    <property type="protein sequence ID" value="ROT75518.1"/>
    <property type="molecule type" value="Genomic_DNA"/>
</dbReference>
<keyword evidence="5 6" id="KW-0472">Membrane</keyword>
<dbReference type="Pfam" id="PF08016">
    <property type="entry name" value="PKD_channel"/>
    <property type="match status" value="1"/>
</dbReference>
<dbReference type="GO" id="GO:0050982">
    <property type="term" value="P:detection of mechanical stimulus"/>
    <property type="evidence" value="ECO:0007669"/>
    <property type="project" value="TreeGrafter"/>
</dbReference>
<dbReference type="GO" id="GO:0016020">
    <property type="term" value="C:membrane"/>
    <property type="evidence" value="ECO:0007669"/>
    <property type="project" value="UniProtKB-SubCell"/>
</dbReference>
<keyword evidence="3 6" id="KW-0812">Transmembrane</keyword>
<dbReference type="InterPro" id="IPR046791">
    <property type="entry name" value="Polycystin_dom"/>
</dbReference>
<proteinExistence type="inferred from homology"/>
<feature type="transmembrane region" description="Helical" evidence="6">
    <location>
        <begin position="448"/>
        <end position="470"/>
    </location>
</feature>
<evidence type="ECO:0000256" key="6">
    <source>
        <dbReference type="SAM" id="Phobius"/>
    </source>
</evidence>
<gene>
    <name evidence="9" type="ORF">C7M84_005953</name>
</gene>
<feature type="domain" description="Polycystin cation channel PKD1/PKD2" evidence="7">
    <location>
        <begin position="404"/>
        <end position="613"/>
    </location>
</feature>
<dbReference type="AlphaFoldDB" id="A0A423TGD4"/>
<evidence type="ECO:0000259" key="7">
    <source>
        <dbReference type="Pfam" id="PF08016"/>
    </source>
</evidence>
<feature type="transmembrane region" description="Helical" evidence="6">
    <location>
        <begin position="604"/>
        <end position="622"/>
    </location>
</feature>
<dbReference type="InterPro" id="IPR013122">
    <property type="entry name" value="PKD1_2_channel"/>
</dbReference>
<feature type="transmembrane region" description="Helical" evidence="6">
    <location>
        <begin position="498"/>
        <end position="518"/>
    </location>
</feature>
<feature type="domain" description="Polycystin" evidence="8">
    <location>
        <begin position="206"/>
        <end position="399"/>
    </location>
</feature>
<reference evidence="9 10" key="1">
    <citation type="submission" date="2018-04" db="EMBL/GenBank/DDBJ databases">
        <authorList>
            <person name="Zhang X."/>
            <person name="Yuan J."/>
            <person name="Li F."/>
            <person name="Xiang J."/>
        </authorList>
    </citation>
    <scope>NUCLEOTIDE SEQUENCE [LARGE SCALE GENOMIC DNA]</scope>
    <source>
        <tissue evidence="9">Muscle</tissue>
    </source>
</reference>
<evidence type="ECO:0000313" key="10">
    <source>
        <dbReference type="Proteomes" id="UP000283509"/>
    </source>
</evidence>
<feature type="transmembrane region" description="Helical" evidence="6">
    <location>
        <begin position="135"/>
        <end position="153"/>
    </location>
</feature>
<evidence type="ECO:0000256" key="5">
    <source>
        <dbReference type="ARBA" id="ARBA00023136"/>
    </source>
</evidence>
<sequence length="677" mass="78566">MCCMVLVVRGSRMPMDYCAVWLHIIYMTLCFSMFVMQPLVVVIYTLYKVCMYRWLGCRGCISDCVTVPLDQVVAIWNRYQTVLRGYKERSEDMSNEKLLEERQRTRDLRFAHPPGEDYLLRCREKEAQRDKVSSLFQSVLGLVLMLALLLVIASNSNVSERYMLNASTLTALENGSCLDREKYQGSCHAPYGEACNLTENEDYMRFRSIVTKEDWWKWASSELIALAYNADRAFSQFGVFCDSSSVLIGRPRIRKYDINPEECEAAKYLVTSNRSLADLLHVQSCFPEYVDNVSHVFSFGSNQNKEYQWDAHFLAVNYGKFSQYSYTEHQQDLPSSPAFAVFLLILLEASHWINEQATRAVVTEMTLYHPQTDLYTAINLLAEFPSLSGAQVTVRVSSTAVERYRGTWSLVCIMAEVVLVAVSMHYLYRTTIYVYKCRLKVWKSFWGFLDILMTILSWSYVVSLMLRVHIAEYIMWQLRVAYFQKYVSLKSLTTWDNILESLVGGMLLVHMIRCMRMMRYLSVFRRLGHVLNGAAKDVLVVTVMLLGLLVCCMLLGYLWFSSLLWEFHTVLEAFLSLVRIILTHVPFIPNLESKTNGYITSLGYLYYLLTYVLLYQLTKALYKAAFIHAMKSYVAIPGVDVAWRDIKVYAKERFQSFLRFIQRKEEVVDEPKDNTPR</sequence>
<dbReference type="InterPro" id="IPR051223">
    <property type="entry name" value="Polycystin"/>
</dbReference>
<evidence type="ECO:0000256" key="2">
    <source>
        <dbReference type="ARBA" id="ARBA00007200"/>
    </source>
</evidence>